<dbReference type="InterPro" id="IPR013785">
    <property type="entry name" value="Aldolase_TIM"/>
</dbReference>
<dbReference type="SFLD" id="SFLDS00029">
    <property type="entry name" value="Radical_SAM"/>
    <property type="match status" value="1"/>
</dbReference>
<dbReference type="PANTHER" id="PTHR30352">
    <property type="entry name" value="PYRUVATE FORMATE-LYASE-ACTIVATING ENZYME"/>
    <property type="match status" value="1"/>
</dbReference>
<evidence type="ECO:0000256" key="4">
    <source>
        <dbReference type="ARBA" id="ARBA00022723"/>
    </source>
</evidence>
<dbReference type="InterPro" id="IPR007197">
    <property type="entry name" value="rSAM"/>
</dbReference>
<dbReference type="InterPro" id="IPR034457">
    <property type="entry name" value="Organic_radical-activating"/>
</dbReference>
<dbReference type="GO" id="GO:0004748">
    <property type="term" value="F:ribonucleoside-diphosphate reductase activity, thioredoxin disulfide as acceptor"/>
    <property type="evidence" value="ECO:0007669"/>
    <property type="project" value="TreeGrafter"/>
</dbReference>
<organism evidence="7 8">
    <name type="scientific">Mycetocola zhadangensis</name>
    <dbReference type="NCBI Taxonomy" id="1164595"/>
    <lineage>
        <taxon>Bacteria</taxon>
        <taxon>Bacillati</taxon>
        <taxon>Actinomycetota</taxon>
        <taxon>Actinomycetes</taxon>
        <taxon>Micrococcales</taxon>
        <taxon>Microbacteriaceae</taxon>
        <taxon>Mycetocola</taxon>
    </lineage>
</organism>
<dbReference type="GO" id="GO:0043365">
    <property type="term" value="F:[formate-C-acetyltransferase]-activating enzyme activity"/>
    <property type="evidence" value="ECO:0007669"/>
    <property type="project" value="InterPro"/>
</dbReference>
<evidence type="ECO:0000313" key="8">
    <source>
        <dbReference type="Proteomes" id="UP000282460"/>
    </source>
</evidence>
<evidence type="ECO:0000256" key="3">
    <source>
        <dbReference type="ARBA" id="ARBA00022691"/>
    </source>
</evidence>
<comment type="caution">
    <text evidence="7">The sequence shown here is derived from an EMBL/GenBank/DDBJ whole genome shotgun (WGS) entry which is preliminary data.</text>
</comment>
<sequence>MTLLASPRLRGEHGTSELGTVELGTVEPVERPGDTLRWSRFLPSTAAEGPGLRSALWVQGCSVRCPGCFNPHLWAAIGGTIDRTADLADRFVTDAVTAGVEGITLLGGEPFDQAAALATIADAFRAAGLTVMTFTGYRLELLTEWAATRPDIARLLAATDLLIDGPYLRAQPDAVRPWLGSTNQGIRALTPAYADEVARIEREGGLDRLEIRIHPDGQVDVNGWADAAALEELLHDLGPRQDRPTTKARRA</sequence>
<dbReference type="SFLD" id="SFLDG01063">
    <property type="entry name" value="activating_enzymes__group_1"/>
    <property type="match status" value="1"/>
</dbReference>
<dbReference type="Proteomes" id="UP000282460">
    <property type="component" value="Unassembled WGS sequence"/>
</dbReference>
<dbReference type="InterPro" id="IPR012837">
    <property type="entry name" value="NrdG"/>
</dbReference>
<evidence type="ECO:0000313" key="7">
    <source>
        <dbReference type="EMBL" id="RLQ84254.1"/>
    </source>
</evidence>
<dbReference type="RefSeq" id="WP_121659300.1">
    <property type="nucleotide sequence ID" value="NZ_BMEK01000002.1"/>
</dbReference>
<dbReference type="GO" id="GO:0046872">
    <property type="term" value="F:metal ion binding"/>
    <property type="evidence" value="ECO:0007669"/>
    <property type="project" value="UniProtKB-KW"/>
</dbReference>
<dbReference type="Gene3D" id="3.20.20.70">
    <property type="entry name" value="Aldolase class I"/>
    <property type="match status" value="1"/>
</dbReference>
<keyword evidence="2" id="KW-0004">4Fe-4S</keyword>
<protein>
    <submittedName>
        <fullName evidence="7">Radical SAM protein</fullName>
    </submittedName>
</protein>
<dbReference type="AlphaFoldDB" id="A0A3L7J1E0"/>
<keyword evidence="3" id="KW-0949">S-adenosyl-L-methionine</keyword>
<dbReference type="SUPFAM" id="SSF102114">
    <property type="entry name" value="Radical SAM enzymes"/>
    <property type="match status" value="1"/>
</dbReference>
<gene>
    <name evidence="7" type="ORF">D9V28_08575</name>
</gene>
<evidence type="ECO:0000256" key="5">
    <source>
        <dbReference type="ARBA" id="ARBA00023004"/>
    </source>
</evidence>
<keyword evidence="8" id="KW-1185">Reference proteome</keyword>
<proteinExistence type="predicted"/>
<dbReference type="SFLD" id="SFLDG01066">
    <property type="entry name" value="organic_radical-activating_enz"/>
    <property type="match status" value="1"/>
</dbReference>
<comment type="cofactor">
    <cofactor evidence="1">
        <name>[4Fe-4S] cluster</name>
        <dbReference type="ChEBI" id="CHEBI:49883"/>
    </cofactor>
</comment>
<dbReference type="SFLD" id="SFLDF00299">
    <property type="entry name" value="anaerobic_ribonucleoside-triph"/>
    <property type="match status" value="1"/>
</dbReference>
<accession>A0A3L7J1E0</accession>
<name>A0A3L7J1E0_9MICO</name>
<dbReference type="InterPro" id="IPR058240">
    <property type="entry name" value="rSAM_sf"/>
</dbReference>
<dbReference type="OrthoDB" id="9782387at2"/>
<evidence type="ECO:0000256" key="1">
    <source>
        <dbReference type="ARBA" id="ARBA00001966"/>
    </source>
</evidence>
<dbReference type="Pfam" id="PF13353">
    <property type="entry name" value="Fer4_12"/>
    <property type="match status" value="1"/>
</dbReference>
<keyword evidence="6" id="KW-0411">Iron-sulfur</keyword>
<evidence type="ECO:0000256" key="2">
    <source>
        <dbReference type="ARBA" id="ARBA00022485"/>
    </source>
</evidence>
<dbReference type="PANTHER" id="PTHR30352:SF2">
    <property type="entry name" value="ANAEROBIC RIBONUCLEOSIDE-TRIPHOSPHATE REDUCTASE-ACTIVATING PROTEIN"/>
    <property type="match status" value="1"/>
</dbReference>
<dbReference type="EMBL" id="RCWJ01000002">
    <property type="protein sequence ID" value="RLQ84254.1"/>
    <property type="molecule type" value="Genomic_DNA"/>
</dbReference>
<keyword evidence="4" id="KW-0479">Metal-binding</keyword>
<evidence type="ECO:0000256" key="6">
    <source>
        <dbReference type="ARBA" id="ARBA00023014"/>
    </source>
</evidence>
<reference evidence="7 8" key="1">
    <citation type="submission" date="2018-10" db="EMBL/GenBank/DDBJ databases">
        <authorList>
            <person name="Li J."/>
        </authorList>
    </citation>
    <scope>NUCLEOTIDE SEQUENCE [LARGE SCALE GENOMIC DNA]</scope>
    <source>
        <strain evidence="7 8">ZD1-4</strain>
    </source>
</reference>
<keyword evidence="5" id="KW-0408">Iron</keyword>
<dbReference type="GO" id="GO:0051539">
    <property type="term" value="F:4 iron, 4 sulfur cluster binding"/>
    <property type="evidence" value="ECO:0007669"/>
    <property type="project" value="UniProtKB-KW"/>
</dbReference>